<dbReference type="InterPro" id="IPR050901">
    <property type="entry name" value="BP-dep_ABC_trans_perm"/>
</dbReference>
<gene>
    <name evidence="9" type="ORF">KB449_09120</name>
</gene>
<dbReference type="Proteomes" id="UP001161691">
    <property type="component" value="Unassembled WGS sequence"/>
</dbReference>
<organism evidence="9 10">
    <name type="scientific">Cohnella hashimotonis</name>
    <dbReference type="NCBI Taxonomy" id="2826895"/>
    <lineage>
        <taxon>Bacteria</taxon>
        <taxon>Bacillati</taxon>
        <taxon>Bacillota</taxon>
        <taxon>Bacilli</taxon>
        <taxon>Bacillales</taxon>
        <taxon>Paenibacillaceae</taxon>
        <taxon>Cohnella</taxon>
    </lineage>
</organism>
<keyword evidence="2 7" id="KW-0813">Transport</keyword>
<feature type="domain" description="ABC transmembrane type-1" evidence="8">
    <location>
        <begin position="1"/>
        <end position="177"/>
    </location>
</feature>
<dbReference type="PANTHER" id="PTHR32243">
    <property type="entry name" value="MALTOSE TRANSPORT SYSTEM PERMEASE-RELATED"/>
    <property type="match status" value="1"/>
</dbReference>
<feature type="transmembrane region" description="Helical" evidence="7">
    <location>
        <begin position="102"/>
        <end position="123"/>
    </location>
</feature>
<evidence type="ECO:0000256" key="7">
    <source>
        <dbReference type="RuleBase" id="RU363032"/>
    </source>
</evidence>
<protein>
    <submittedName>
        <fullName evidence="9">Carbohydrate ABC transporter permease</fullName>
    </submittedName>
</protein>
<comment type="caution">
    <text evidence="9">The sequence shown here is derived from an EMBL/GenBank/DDBJ whole genome shotgun (WGS) entry which is preliminary data.</text>
</comment>
<sequence length="192" mass="21595">MVSEAGEVKLKEIATKITTIEKAKPKKATTKAKYHSLIIPSIKLLKSLHISGEFIGLILFLTALYLPLTIFIMSGFVRTLPRELDEAATIDGASGFYTFNRVIFPLLKPSIATVTIFVSIYAWNDFANTLYIISDSNKWTLPFSVYNFVSQYGTEWQFVFADLLSVMLPILIVYLFLQRYIIEGMMAGSVKG</sequence>
<dbReference type="SUPFAM" id="SSF161098">
    <property type="entry name" value="MetI-like"/>
    <property type="match status" value="1"/>
</dbReference>
<comment type="similarity">
    <text evidence="7">Belongs to the binding-protein-dependent transport system permease family.</text>
</comment>
<feature type="transmembrane region" description="Helical" evidence="7">
    <location>
        <begin position="156"/>
        <end position="177"/>
    </location>
</feature>
<evidence type="ECO:0000256" key="1">
    <source>
        <dbReference type="ARBA" id="ARBA00004651"/>
    </source>
</evidence>
<comment type="subcellular location">
    <subcellularLocation>
        <location evidence="1 7">Cell membrane</location>
        <topology evidence="1 7">Multi-pass membrane protein</topology>
    </subcellularLocation>
</comment>
<evidence type="ECO:0000256" key="4">
    <source>
        <dbReference type="ARBA" id="ARBA00022692"/>
    </source>
</evidence>
<keyword evidence="4 7" id="KW-0812">Transmembrane</keyword>
<reference evidence="9" key="1">
    <citation type="submission" date="2023-04" db="EMBL/GenBank/DDBJ databases">
        <title>Comparative genomic analysis of Cohnella hashimotonis sp. nov., isolated from the International Space Station.</title>
        <authorList>
            <person name="Venkateswaran K."/>
            <person name="Simpson A."/>
        </authorList>
    </citation>
    <scope>NUCLEOTIDE SEQUENCE</scope>
    <source>
        <strain evidence="9">F6_2S_P_1</strain>
    </source>
</reference>
<accession>A0ABT6TEC9</accession>
<keyword evidence="5 7" id="KW-1133">Transmembrane helix</keyword>
<evidence type="ECO:0000256" key="6">
    <source>
        <dbReference type="ARBA" id="ARBA00023136"/>
    </source>
</evidence>
<dbReference type="Pfam" id="PF00528">
    <property type="entry name" value="BPD_transp_1"/>
    <property type="match status" value="1"/>
</dbReference>
<evidence type="ECO:0000256" key="5">
    <source>
        <dbReference type="ARBA" id="ARBA00022989"/>
    </source>
</evidence>
<keyword evidence="10" id="KW-1185">Reference proteome</keyword>
<evidence type="ECO:0000313" key="9">
    <source>
        <dbReference type="EMBL" id="MDI4645119.1"/>
    </source>
</evidence>
<evidence type="ECO:0000259" key="8">
    <source>
        <dbReference type="PROSITE" id="PS50928"/>
    </source>
</evidence>
<dbReference type="RefSeq" id="WP_282908072.1">
    <property type="nucleotide sequence ID" value="NZ_JAGRPV010000001.1"/>
</dbReference>
<dbReference type="EMBL" id="JAGRPV010000001">
    <property type="protein sequence ID" value="MDI4645119.1"/>
    <property type="molecule type" value="Genomic_DNA"/>
</dbReference>
<dbReference type="Gene3D" id="1.10.3720.10">
    <property type="entry name" value="MetI-like"/>
    <property type="match status" value="1"/>
</dbReference>
<feature type="transmembrane region" description="Helical" evidence="7">
    <location>
        <begin position="54"/>
        <end position="77"/>
    </location>
</feature>
<evidence type="ECO:0000256" key="3">
    <source>
        <dbReference type="ARBA" id="ARBA00022475"/>
    </source>
</evidence>
<evidence type="ECO:0000313" key="10">
    <source>
        <dbReference type="Proteomes" id="UP001161691"/>
    </source>
</evidence>
<evidence type="ECO:0000256" key="2">
    <source>
        <dbReference type="ARBA" id="ARBA00022448"/>
    </source>
</evidence>
<keyword evidence="6 7" id="KW-0472">Membrane</keyword>
<name>A0ABT6TEC9_9BACL</name>
<dbReference type="PANTHER" id="PTHR32243:SF24">
    <property type="entry name" value="DIACETYLCHITOBIOSE UPTAKE SYSTEM PERMEASE PROTEIN NGCG"/>
    <property type="match status" value="1"/>
</dbReference>
<dbReference type="InterPro" id="IPR000515">
    <property type="entry name" value="MetI-like"/>
</dbReference>
<proteinExistence type="inferred from homology"/>
<dbReference type="PROSITE" id="PS50928">
    <property type="entry name" value="ABC_TM1"/>
    <property type="match status" value="1"/>
</dbReference>
<dbReference type="CDD" id="cd06261">
    <property type="entry name" value="TM_PBP2"/>
    <property type="match status" value="1"/>
</dbReference>
<dbReference type="InterPro" id="IPR035906">
    <property type="entry name" value="MetI-like_sf"/>
</dbReference>
<keyword evidence="3" id="KW-1003">Cell membrane</keyword>